<evidence type="ECO:0000256" key="5">
    <source>
        <dbReference type="ARBA" id="ARBA00022989"/>
    </source>
</evidence>
<feature type="compositionally biased region" description="Basic and acidic residues" evidence="9">
    <location>
        <begin position="1"/>
        <end position="10"/>
    </location>
</feature>
<keyword evidence="7 8" id="KW-0012">Acyltransferase</keyword>
<keyword evidence="3 8" id="KW-0808">Transferase</keyword>
<comment type="subcellular location">
    <subcellularLocation>
        <location evidence="1 8">Cell membrane</location>
        <topology evidence="1 8">Multi-pass membrane protein</topology>
    </subcellularLocation>
</comment>
<keyword evidence="5 8" id="KW-1133">Transmembrane helix</keyword>
<dbReference type="Gene3D" id="3.60.110.10">
    <property type="entry name" value="Carbon-nitrogen hydrolase"/>
    <property type="match status" value="1"/>
</dbReference>
<comment type="caution">
    <text evidence="11">The sequence shown here is derived from an EMBL/GenBank/DDBJ whole genome shotgun (WGS) entry which is preliminary data.</text>
</comment>
<dbReference type="PANTHER" id="PTHR38686:SF1">
    <property type="entry name" value="APOLIPOPROTEIN N-ACYLTRANSFERASE"/>
    <property type="match status" value="1"/>
</dbReference>
<feature type="domain" description="CN hydrolase" evidence="10">
    <location>
        <begin position="231"/>
        <end position="476"/>
    </location>
</feature>
<dbReference type="NCBIfam" id="TIGR00546">
    <property type="entry name" value="lnt"/>
    <property type="match status" value="1"/>
</dbReference>
<dbReference type="EMBL" id="BAAAVV010000003">
    <property type="protein sequence ID" value="GAA3164588.1"/>
    <property type="molecule type" value="Genomic_DNA"/>
</dbReference>
<feature type="transmembrane region" description="Helical" evidence="8">
    <location>
        <begin position="171"/>
        <end position="197"/>
    </location>
</feature>
<feature type="transmembrane region" description="Helical" evidence="8">
    <location>
        <begin position="489"/>
        <end position="508"/>
    </location>
</feature>
<comment type="similarity">
    <text evidence="8">Belongs to the CN hydrolase family. Apolipoprotein N-acyltransferase subfamily.</text>
</comment>
<dbReference type="InterPro" id="IPR003010">
    <property type="entry name" value="C-N_Hydrolase"/>
</dbReference>
<feature type="transmembrane region" description="Helical" evidence="8">
    <location>
        <begin position="105"/>
        <end position="125"/>
    </location>
</feature>
<dbReference type="InterPro" id="IPR036526">
    <property type="entry name" value="C-N_Hydrolase_sf"/>
</dbReference>
<feature type="transmembrane region" description="Helical" evidence="8">
    <location>
        <begin position="57"/>
        <end position="75"/>
    </location>
</feature>
<dbReference type="InterPro" id="IPR045378">
    <property type="entry name" value="LNT_N"/>
</dbReference>
<evidence type="ECO:0000256" key="8">
    <source>
        <dbReference type="HAMAP-Rule" id="MF_01148"/>
    </source>
</evidence>
<dbReference type="PANTHER" id="PTHR38686">
    <property type="entry name" value="APOLIPOPROTEIN N-ACYLTRANSFERASE"/>
    <property type="match status" value="1"/>
</dbReference>
<dbReference type="Pfam" id="PF00795">
    <property type="entry name" value="CN_hydrolase"/>
    <property type="match status" value="1"/>
</dbReference>
<evidence type="ECO:0000256" key="7">
    <source>
        <dbReference type="ARBA" id="ARBA00023315"/>
    </source>
</evidence>
<evidence type="ECO:0000256" key="9">
    <source>
        <dbReference type="SAM" id="MobiDB-lite"/>
    </source>
</evidence>
<comment type="catalytic activity">
    <reaction evidence="8">
        <text>N-terminal S-1,2-diacyl-sn-glyceryl-L-cysteinyl-[lipoprotein] + a glycerophospholipid = N-acyl-S-1,2-diacyl-sn-glyceryl-L-cysteinyl-[lipoprotein] + a 2-acyl-sn-glycero-3-phospholipid + H(+)</text>
        <dbReference type="Rhea" id="RHEA:48228"/>
        <dbReference type="Rhea" id="RHEA-COMP:14681"/>
        <dbReference type="Rhea" id="RHEA-COMP:14684"/>
        <dbReference type="ChEBI" id="CHEBI:15378"/>
        <dbReference type="ChEBI" id="CHEBI:136912"/>
        <dbReference type="ChEBI" id="CHEBI:140656"/>
        <dbReference type="ChEBI" id="CHEBI:140657"/>
        <dbReference type="ChEBI" id="CHEBI:140660"/>
        <dbReference type="EC" id="2.3.1.269"/>
    </reaction>
</comment>
<evidence type="ECO:0000259" key="10">
    <source>
        <dbReference type="PROSITE" id="PS50263"/>
    </source>
</evidence>
<feature type="transmembrane region" description="Helical" evidence="8">
    <location>
        <begin position="132"/>
        <end position="151"/>
    </location>
</feature>
<keyword evidence="6 8" id="KW-0472">Membrane</keyword>
<evidence type="ECO:0000256" key="3">
    <source>
        <dbReference type="ARBA" id="ARBA00022679"/>
    </source>
</evidence>
<dbReference type="Proteomes" id="UP001499924">
    <property type="component" value="Unassembled WGS sequence"/>
</dbReference>
<sequence length="532" mass="55238">MTTIDDEPKSAGKAGAPTTGVDGRSPVRGRWLPGWRRLVAGLLAGAFLAGSMPPREAWYLAPAGAVVLTWSVLSLPWRQRLALGAATGLAFFLPTLSWLTGFHPAGFGALLVVEVVLFAAAMLLVDPRRTRWWTVPLALIALEAVRARFPFGGFPIPGMALGQLDGPFAAAAPLGGSLLVVGLSTGVGAAVTGVAVAGRRVGTLVSVAVLVAVSAVGVLLAAPGGEPTGSLRAALVQGGGPRGIPAVVSDADAVTERQFLLSEDLPPDLDLVLWPESSLGVSGPVADTREATRVAQLARRTGATVVVGLSESYVDGFRNAAVAWGPEGRIVDRYEKVHRVPFGEYIPARTLFESVSDMTSLVPRDAIPGSGPGLLRTPAGPLGVVISYEVFFSDRVRAAVAAGGHVLLVPTNAASYTTEEVPATEVAAARMRALEFDRAVLQAAPTGYTAIVQPDGLVMEQSGLSSAEVLTASVPLRSGLTMYARTGDGPLLTVVVLALLVGPLMRLLHLHRVRKRNGPAVRLVGRVPGRPA</sequence>
<evidence type="ECO:0000256" key="2">
    <source>
        <dbReference type="ARBA" id="ARBA00022475"/>
    </source>
</evidence>
<dbReference type="CDD" id="cd07571">
    <property type="entry name" value="ALP_N-acyl_transferase"/>
    <property type="match status" value="1"/>
</dbReference>
<feature type="region of interest" description="Disordered" evidence="9">
    <location>
        <begin position="1"/>
        <end position="27"/>
    </location>
</feature>
<gene>
    <name evidence="11" type="primary">lnt_1</name>
    <name evidence="8" type="synonym">lnt</name>
    <name evidence="11" type="ORF">GCM10010531_16120</name>
</gene>
<evidence type="ECO:0000256" key="6">
    <source>
        <dbReference type="ARBA" id="ARBA00023136"/>
    </source>
</evidence>
<keyword evidence="12" id="KW-1185">Reference proteome</keyword>
<keyword evidence="2 8" id="KW-1003">Cell membrane</keyword>
<feature type="transmembrane region" description="Helical" evidence="8">
    <location>
        <begin position="204"/>
        <end position="222"/>
    </location>
</feature>
<dbReference type="EC" id="2.3.1.269" evidence="8"/>
<comment type="function">
    <text evidence="8">Catalyzes the phospholipid dependent N-acylation of the N-terminal cysteine of apolipoprotein, the last step in lipoprotein maturation.</text>
</comment>
<evidence type="ECO:0000256" key="4">
    <source>
        <dbReference type="ARBA" id="ARBA00022692"/>
    </source>
</evidence>
<protein>
    <recommendedName>
        <fullName evidence="8">Apolipoprotein N-acyltransferase</fullName>
        <shortName evidence="8">ALP N-acyltransferase</shortName>
        <ecNumber evidence="8">2.3.1.269</ecNumber>
    </recommendedName>
</protein>
<dbReference type="HAMAP" id="MF_01148">
    <property type="entry name" value="Lnt"/>
    <property type="match status" value="1"/>
</dbReference>
<accession>A0ABP6P1U9</accession>
<name>A0ABP6P1U9_9ACTN</name>
<proteinExistence type="inferred from homology"/>
<reference evidence="12" key="1">
    <citation type="journal article" date="2019" name="Int. J. Syst. Evol. Microbiol.">
        <title>The Global Catalogue of Microorganisms (GCM) 10K type strain sequencing project: providing services to taxonomists for standard genome sequencing and annotation.</title>
        <authorList>
            <consortium name="The Broad Institute Genomics Platform"/>
            <consortium name="The Broad Institute Genome Sequencing Center for Infectious Disease"/>
            <person name="Wu L."/>
            <person name="Ma J."/>
        </authorList>
    </citation>
    <scope>NUCLEOTIDE SEQUENCE [LARGE SCALE GENOMIC DNA]</scope>
    <source>
        <strain evidence="12">JCM 15614</strain>
    </source>
</reference>
<feature type="transmembrane region" description="Helical" evidence="8">
    <location>
        <begin position="82"/>
        <end position="99"/>
    </location>
</feature>
<dbReference type="RefSeq" id="WP_344688244.1">
    <property type="nucleotide sequence ID" value="NZ_BAAAVV010000003.1"/>
</dbReference>
<evidence type="ECO:0000313" key="11">
    <source>
        <dbReference type="EMBL" id="GAA3164588.1"/>
    </source>
</evidence>
<comment type="pathway">
    <text evidence="8">Protein modification; lipoprotein biosynthesis (N-acyl transfer).</text>
</comment>
<evidence type="ECO:0000256" key="1">
    <source>
        <dbReference type="ARBA" id="ARBA00004651"/>
    </source>
</evidence>
<dbReference type="Pfam" id="PF20154">
    <property type="entry name" value="LNT_N"/>
    <property type="match status" value="1"/>
</dbReference>
<organism evidence="11 12">
    <name type="scientific">Blastococcus jejuensis</name>
    <dbReference type="NCBI Taxonomy" id="351224"/>
    <lineage>
        <taxon>Bacteria</taxon>
        <taxon>Bacillati</taxon>
        <taxon>Actinomycetota</taxon>
        <taxon>Actinomycetes</taxon>
        <taxon>Geodermatophilales</taxon>
        <taxon>Geodermatophilaceae</taxon>
        <taxon>Blastococcus</taxon>
    </lineage>
</organism>
<dbReference type="InterPro" id="IPR004563">
    <property type="entry name" value="Apolipo_AcylTrfase"/>
</dbReference>
<dbReference type="PROSITE" id="PS50263">
    <property type="entry name" value="CN_HYDROLASE"/>
    <property type="match status" value="1"/>
</dbReference>
<dbReference type="SUPFAM" id="SSF56317">
    <property type="entry name" value="Carbon-nitrogen hydrolase"/>
    <property type="match status" value="1"/>
</dbReference>
<keyword evidence="4 8" id="KW-0812">Transmembrane</keyword>
<evidence type="ECO:0000313" key="12">
    <source>
        <dbReference type="Proteomes" id="UP001499924"/>
    </source>
</evidence>